<sequence>MALCFVTVTGLAQSRSLVLHDLAGGQPITCNLTDSSAVQLDADSGDLFVPLDDYDSCLDGGAALGLSPLIVSPDPVVAGSLIQVLWTTVGASSCSPDPSSTLAGWTAQSLGLEGPLLYTVPAATPAGEYSLAISCSDGDSTVTQSRLLEVEASAPVDPPGTPSFTVNGSTTVITIQPGAALTLAWASTNASSCEASGTLPGWSGVKTPEGVESVTTSPSLPNGPYTVRLRCLNASGSSPLVARGVTVSDAQPTACDGRALLGQGSLSNWTRKTTGLNTCVWSSAFVFPSEPIESANCRFFDTAWPQPWPAGGSAINLFVDGSGPQFIAMAFNSGNVPANVLGQLLVEPPSFGGASAGLKMWSISRCPGDFNQAEIEAEMGVGCIRRDSFSSAEPFQWGGAASIPTSDRCGLEPFTDYYLNIIWTTDPAGTPPADLTQNPACAQFGRCGMGLLQSGNYSP</sequence>
<name>A0A0K0XTR2_9GAMM</name>
<dbReference type="EMBL" id="CP012154">
    <property type="protein sequence ID" value="AKS41011.1"/>
    <property type="molecule type" value="Genomic_DNA"/>
</dbReference>
<dbReference type="Proteomes" id="UP000066624">
    <property type="component" value="Chromosome"/>
</dbReference>
<keyword evidence="2" id="KW-1185">Reference proteome</keyword>
<reference evidence="1 2" key="1">
    <citation type="submission" date="2015-07" db="EMBL/GenBank/DDBJ databases">
        <authorList>
            <person name="Noorani M."/>
        </authorList>
    </citation>
    <scope>NUCLEOTIDE SEQUENCE [LARGE SCALE GENOMIC DNA]</scope>
    <source>
        <strain evidence="1 2">KCTC 42284</strain>
    </source>
</reference>
<dbReference type="AlphaFoldDB" id="A0A0K0XTR2"/>
<protein>
    <submittedName>
        <fullName evidence="1">Uncharacterized protein</fullName>
    </submittedName>
</protein>
<evidence type="ECO:0000313" key="2">
    <source>
        <dbReference type="Proteomes" id="UP000066624"/>
    </source>
</evidence>
<evidence type="ECO:0000313" key="1">
    <source>
        <dbReference type="EMBL" id="AKS41011.1"/>
    </source>
</evidence>
<dbReference type="KEGG" id="wma:WM2015_630"/>
<organism evidence="1 2">
    <name type="scientific">Wenzhouxiangella marina</name>
    <dbReference type="NCBI Taxonomy" id="1579979"/>
    <lineage>
        <taxon>Bacteria</taxon>
        <taxon>Pseudomonadati</taxon>
        <taxon>Pseudomonadota</taxon>
        <taxon>Gammaproteobacteria</taxon>
        <taxon>Chromatiales</taxon>
        <taxon>Wenzhouxiangellaceae</taxon>
        <taxon>Wenzhouxiangella</taxon>
    </lineage>
</organism>
<proteinExistence type="predicted"/>
<accession>A0A0K0XTR2</accession>
<dbReference type="STRING" id="1579979.WM2015_630"/>
<gene>
    <name evidence="1" type="ORF">WM2015_630</name>
</gene>